<proteinExistence type="predicted"/>
<name>A0A0A9F1E5_ARUDO</name>
<reference evidence="1" key="1">
    <citation type="submission" date="2014-09" db="EMBL/GenBank/DDBJ databases">
        <authorList>
            <person name="Magalhaes I.L.F."/>
            <person name="Oliveira U."/>
            <person name="Santos F.R."/>
            <person name="Vidigal T.H.D.A."/>
            <person name="Brescovit A.D."/>
            <person name="Santos A.J."/>
        </authorList>
    </citation>
    <scope>NUCLEOTIDE SEQUENCE</scope>
    <source>
        <tissue evidence="1">Shoot tissue taken approximately 20 cm above the soil surface</tissue>
    </source>
</reference>
<evidence type="ECO:0000313" key="1">
    <source>
        <dbReference type="EMBL" id="JAE05039.1"/>
    </source>
</evidence>
<reference evidence="1" key="2">
    <citation type="journal article" date="2015" name="Data Brief">
        <title>Shoot transcriptome of the giant reed, Arundo donax.</title>
        <authorList>
            <person name="Barrero R.A."/>
            <person name="Guerrero F.D."/>
            <person name="Moolhuijzen P."/>
            <person name="Goolsby J.A."/>
            <person name="Tidwell J."/>
            <person name="Bellgard S.E."/>
            <person name="Bellgard M.I."/>
        </authorList>
    </citation>
    <scope>NUCLEOTIDE SEQUENCE</scope>
    <source>
        <tissue evidence="1">Shoot tissue taken approximately 20 cm above the soil surface</tissue>
    </source>
</reference>
<dbReference type="AlphaFoldDB" id="A0A0A9F1E5"/>
<protein>
    <submittedName>
        <fullName evidence="1">Uncharacterized protein</fullName>
    </submittedName>
</protein>
<sequence length="114" mass="12989">MTLSASKVISIPLSKFIHLRLSCMLTDIRSLAAGYDFPLASLMFSPLRRPIGISACFIVRSSLSSSTLQKAIFMARSWLEQLRLGQCTPAFLIHPIRTHKQIEIHTWLMWLLIF</sequence>
<accession>A0A0A9F1E5</accession>
<dbReference type="EMBL" id="GBRH01192857">
    <property type="protein sequence ID" value="JAE05039.1"/>
    <property type="molecule type" value="Transcribed_RNA"/>
</dbReference>
<organism evidence="1">
    <name type="scientific">Arundo donax</name>
    <name type="common">Giant reed</name>
    <name type="synonym">Donax arundinaceus</name>
    <dbReference type="NCBI Taxonomy" id="35708"/>
    <lineage>
        <taxon>Eukaryota</taxon>
        <taxon>Viridiplantae</taxon>
        <taxon>Streptophyta</taxon>
        <taxon>Embryophyta</taxon>
        <taxon>Tracheophyta</taxon>
        <taxon>Spermatophyta</taxon>
        <taxon>Magnoliopsida</taxon>
        <taxon>Liliopsida</taxon>
        <taxon>Poales</taxon>
        <taxon>Poaceae</taxon>
        <taxon>PACMAD clade</taxon>
        <taxon>Arundinoideae</taxon>
        <taxon>Arundineae</taxon>
        <taxon>Arundo</taxon>
    </lineage>
</organism>